<dbReference type="Proteomes" id="UP000598174">
    <property type="component" value="Unassembled WGS sequence"/>
</dbReference>
<reference evidence="2" key="1">
    <citation type="submission" date="2021-01" db="EMBL/GenBank/DDBJ databases">
        <title>Whole genome shotgun sequence of Actinoplanes ferrugineus NBRC 15555.</title>
        <authorList>
            <person name="Komaki H."/>
            <person name="Tamura T."/>
        </authorList>
    </citation>
    <scope>NUCLEOTIDE SEQUENCE</scope>
    <source>
        <strain evidence="2">NBRC 15555</strain>
    </source>
</reference>
<evidence type="ECO:0000313" key="2">
    <source>
        <dbReference type="EMBL" id="GIE11114.1"/>
    </source>
</evidence>
<name>A0A919IZT4_9ACTN</name>
<dbReference type="EMBL" id="BOMM01000022">
    <property type="protein sequence ID" value="GIE11114.1"/>
    <property type="molecule type" value="Genomic_DNA"/>
</dbReference>
<sequence>MPPKSFSVRVDQDDLARLDLTAGLARSAPDNPGDGLPGPALGVDPAHHGARDGRQAARGRSERDHARSGGGKSRSYAFRRS</sequence>
<evidence type="ECO:0000256" key="1">
    <source>
        <dbReference type="SAM" id="MobiDB-lite"/>
    </source>
</evidence>
<keyword evidence="3" id="KW-1185">Reference proteome</keyword>
<accession>A0A919IZT4</accession>
<feature type="region of interest" description="Disordered" evidence="1">
    <location>
        <begin position="25"/>
        <end position="81"/>
    </location>
</feature>
<feature type="compositionally biased region" description="Basic and acidic residues" evidence="1">
    <location>
        <begin position="45"/>
        <end position="67"/>
    </location>
</feature>
<dbReference type="RefSeq" id="WP_203817639.1">
    <property type="nucleotide sequence ID" value="NZ_BAAABP010000032.1"/>
</dbReference>
<protein>
    <submittedName>
        <fullName evidence="2">Uncharacterized protein</fullName>
    </submittedName>
</protein>
<comment type="caution">
    <text evidence="2">The sequence shown here is derived from an EMBL/GenBank/DDBJ whole genome shotgun (WGS) entry which is preliminary data.</text>
</comment>
<proteinExistence type="predicted"/>
<organism evidence="2 3">
    <name type="scientific">Paractinoplanes ferrugineus</name>
    <dbReference type="NCBI Taxonomy" id="113564"/>
    <lineage>
        <taxon>Bacteria</taxon>
        <taxon>Bacillati</taxon>
        <taxon>Actinomycetota</taxon>
        <taxon>Actinomycetes</taxon>
        <taxon>Micromonosporales</taxon>
        <taxon>Micromonosporaceae</taxon>
        <taxon>Paractinoplanes</taxon>
    </lineage>
</organism>
<evidence type="ECO:0000313" key="3">
    <source>
        <dbReference type="Proteomes" id="UP000598174"/>
    </source>
</evidence>
<dbReference type="AlphaFoldDB" id="A0A919IZT4"/>
<gene>
    <name evidence="2" type="ORF">Afe05nite_29540</name>
</gene>